<accession>A0ABP8NRD2</accession>
<feature type="transmembrane region" description="Helical" evidence="1">
    <location>
        <begin position="166"/>
        <end position="186"/>
    </location>
</feature>
<feature type="transmembrane region" description="Helical" evidence="1">
    <location>
        <begin position="77"/>
        <end position="95"/>
    </location>
</feature>
<comment type="caution">
    <text evidence="2">The sequence shown here is derived from an EMBL/GenBank/DDBJ whole genome shotgun (WGS) entry which is preliminary data.</text>
</comment>
<dbReference type="EMBL" id="BAABGA010000107">
    <property type="protein sequence ID" value="GAA4470097.1"/>
    <property type="molecule type" value="Genomic_DNA"/>
</dbReference>
<keyword evidence="1" id="KW-0812">Transmembrane</keyword>
<gene>
    <name evidence="2" type="ORF">GCM10023156_63090</name>
</gene>
<proteinExistence type="predicted"/>
<keyword evidence="1" id="KW-1133">Transmembrane helix</keyword>
<evidence type="ECO:0000313" key="2">
    <source>
        <dbReference type="EMBL" id="GAA4470097.1"/>
    </source>
</evidence>
<dbReference type="InterPro" id="IPR018750">
    <property type="entry name" value="DUF2306_membrane"/>
</dbReference>
<feature type="transmembrane region" description="Helical" evidence="1">
    <location>
        <begin position="101"/>
        <end position="120"/>
    </location>
</feature>
<keyword evidence="3" id="KW-1185">Reference proteome</keyword>
<name>A0ABP8NRD2_9BACT</name>
<protein>
    <submittedName>
        <fullName evidence="2">DUF2306 domain-containing protein</fullName>
    </submittedName>
</protein>
<feature type="transmembrane region" description="Helical" evidence="1">
    <location>
        <begin position="141"/>
        <end position="160"/>
    </location>
</feature>
<organism evidence="2 3">
    <name type="scientific">Novipirellula rosea</name>
    <dbReference type="NCBI Taxonomy" id="1031540"/>
    <lineage>
        <taxon>Bacteria</taxon>
        <taxon>Pseudomonadati</taxon>
        <taxon>Planctomycetota</taxon>
        <taxon>Planctomycetia</taxon>
        <taxon>Pirellulales</taxon>
        <taxon>Pirellulaceae</taxon>
        <taxon>Novipirellula</taxon>
    </lineage>
</organism>
<evidence type="ECO:0000256" key="1">
    <source>
        <dbReference type="SAM" id="Phobius"/>
    </source>
</evidence>
<sequence length="208" mass="23466">MILSTGLLILKPYPFYFPPNFEFGFLRGREPYFHGVYGIAFFSHIVTTPVVLVLGLLQLNRRIRSRWPATHRRIGKVYVGLVLVCVAPSGLIMAMRAPNGYGAISGFAVLSVVTWIATMLGWKRAVGGRLDSHLRWMFRSYLLICSAVLLRILAMVATDLQLTSATAYPIAAWASWLPSLVVFEVITHRRERMTRRNKQAQSNLGSQR</sequence>
<reference evidence="3" key="1">
    <citation type="journal article" date="2019" name="Int. J. Syst. Evol. Microbiol.">
        <title>The Global Catalogue of Microorganisms (GCM) 10K type strain sequencing project: providing services to taxonomists for standard genome sequencing and annotation.</title>
        <authorList>
            <consortium name="The Broad Institute Genomics Platform"/>
            <consortium name="The Broad Institute Genome Sequencing Center for Infectious Disease"/>
            <person name="Wu L."/>
            <person name="Ma J."/>
        </authorList>
    </citation>
    <scope>NUCLEOTIDE SEQUENCE [LARGE SCALE GENOMIC DNA]</scope>
    <source>
        <strain evidence="3">JCM 17759</strain>
    </source>
</reference>
<evidence type="ECO:0000313" key="3">
    <source>
        <dbReference type="Proteomes" id="UP001500840"/>
    </source>
</evidence>
<dbReference type="Pfam" id="PF10067">
    <property type="entry name" value="DUF2306"/>
    <property type="match status" value="1"/>
</dbReference>
<dbReference type="Proteomes" id="UP001500840">
    <property type="component" value="Unassembled WGS sequence"/>
</dbReference>
<keyword evidence="1" id="KW-0472">Membrane</keyword>
<feature type="transmembrane region" description="Helical" evidence="1">
    <location>
        <begin position="35"/>
        <end position="57"/>
    </location>
</feature>